<dbReference type="RefSeq" id="WP_394837610.1">
    <property type="nucleotide sequence ID" value="NZ_CP089929.1"/>
</dbReference>
<dbReference type="Gene3D" id="1.25.40.10">
    <property type="entry name" value="Tetratricopeptide repeat domain"/>
    <property type="match status" value="2"/>
</dbReference>
<feature type="repeat" description="TPR" evidence="1">
    <location>
        <begin position="86"/>
        <end position="119"/>
    </location>
</feature>
<keyword evidence="1" id="KW-0802">TPR repeat</keyword>
<dbReference type="PROSITE" id="PS50005">
    <property type="entry name" value="TPR"/>
    <property type="match status" value="1"/>
</dbReference>
<dbReference type="EMBL" id="CP089983">
    <property type="protein sequence ID" value="WXB07939.1"/>
    <property type="molecule type" value="Genomic_DNA"/>
</dbReference>
<evidence type="ECO:0000256" key="2">
    <source>
        <dbReference type="SAM" id="MobiDB-lite"/>
    </source>
</evidence>
<evidence type="ECO:0000313" key="3">
    <source>
        <dbReference type="EMBL" id="WXB07939.1"/>
    </source>
</evidence>
<organism evidence="3 4">
    <name type="scientific">Pendulispora rubella</name>
    <dbReference type="NCBI Taxonomy" id="2741070"/>
    <lineage>
        <taxon>Bacteria</taxon>
        <taxon>Pseudomonadati</taxon>
        <taxon>Myxococcota</taxon>
        <taxon>Myxococcia</taxon>
        <taxon>Myxococcales</taxon>
        <taxon>Sorangiineae</taxon>
        <taxon>Pendulisporaceae</taxon>
        <taxon>Pendulispora</taxon>
    </lineage>
</organism>
<sequence length="986" mass="105428">MPSRVDQLALLWRRNPDEQATIALCDALRAGEHTELMMEVGAFARDKHATSVPCLVAAARMYMRGLRLAEAQSLLVRAGRQAPREGRIYRVLGEVLLRRGDAERAEKVFERAVAFGVSDSETRLWLERSRVFKPMHTAAGTRAVAAEVERTAPAAREGAHPFEALAELDTSVRDAPTEPRGDVAQIIANSGPSTVRGIAPPSPASPVSPAAPTRPPELPLISGFNDGMDATAVAPPSHGFEAMPSPVGRDRHTPIGLGPAPTPAPAQAAAVVPPRAVGNVNLGNLPNIGIPRIADIPNIDAIPNIGLLEPDSSSALPVFSPPTRPIDIPIHVESPVNGVVTEQAVARVPTPKELLNALELVGVYEPAATTGRPKWDKPARRLRWKSALFLVTMMLAFGGGVYGTFRHVNEKRAAAHQTAERMLSKIEDDLRASKASLLPETEKAFGQVFDLESRSPRAAVDWLRERALLGLLNGGRDIAFEDAIARARELQIPERDYAFAQVASFLFQSDTSGAAALLPRFDGPAEKDAHYQLFAGATLERAGDARAVERYLAATHLDPEWLLAKVLHVRHLALAGESAKASEQAKAFRAKYPDRAEGAALIALAWARDPARKDKPPEVNEVIERALELPLPLRVVPHAVKAILAIDKHVPADAKAEIEKGLAVVDAPGIAVWLGELGISLGDEQLARKAALVAVSFSAVYPPARVLAARVALLSGRFDEALKATEGLEPTSEDVAIVRATVAYERLDVDGLERALLALPEATPLTAARAPMMKARLILVGKMPPAPTKKKPEPNADAEPWNDIVAMDAALDRGDLDAAKKIAAPWQADTTSLARAIRRSRLARYDGHLDDADESSRAALAAGPTPRALVERVLVLVARGKAAEVAPLLAKQGQPLGPLATWLNAYAAASADKMNDARGKTAAVDPPPELAPLPARIVAALALGTMKDARRGYVYVRALYDLGIVDPDTAAAGAPLGMRPPPVWRR</sequence>
<dbReference type="SUPFAM" id="SSF48452">
    <property type="entry name" value="TPR-like"/>
    <property type="match status" value="1"/>
</dbReference>
<dbReference type="Proteomes" id="UP001374803">
    <property type="component" value="Chromosome"/>
</dbReference>
<dbReference type="InterPro" id="IPR011990">
    <property type="entry name" value="TPR-like_helical_dom_sf"/>
</dbReference>
<keyword evidence="4" id="KW-1185">Reference proteome</keyword>
<proteinExistence type="predicted"/>
<evidence type="ECO:0000256" key="1">
    <source>
        <dbReference type="PROSITE-ProRule" id="PRU00339"/>
    </source>
</evidence>
<evidence type="ECO:0000313" key="4">
    <source>
        <dbReference type="Proteomes" id="UP001374803"/>
    </source>
</evidence>
<protein>
    <recommendedName>
        <fullName evidence="5">Tetratricopeptide repeat protein</fullName>
    </recommendedName>
</protein>
<dbReference type="InterPro" id="IPR019734">
    <property type="entry name" value="TPR_rpt"/>
</dbReference>
<feature type="region of interest" description="Disordered" evidence="2">
    <location>
        <begin position="192"/>
        <end position="215"/>
    </location>
</feature>
<gene>
    <name evidence="3" type="ORF">LVJ94_11945</name>
</gene>
<accession>A0ABZ2LAJ1</accession>
<name>A0ABZ2LAJ1_9BACT</name>
<evidence type="ECO:0008006" key="5">
    <source>
        <dbReference type="Google" id="ProtNLM"/>
    </source>
</evidence>
<reference evidence="3" key="1">
    <citation type="submission" date="2021-12" db="EMBL/GenBank/DDBJ databases">
        <title>Discovery of the Pendulisporaceae a myxobacterial family with distinct sporulation behavior and unique specialized metabolism.</title>
        <authorList>
            <person name="Garcia R."/>
            <person name="Popoff A."/>
            <person name="Bader C.D."/>
            <person name="Loehr J."/>
            <person name="Walesch S."/>
            <person name="Walt C."/>
            <person name="Boldt J."/>
            <person name="Bunk B."/>
            <person name="Haeckl F.J.F.P.J."/>
            <person name="Gunesch A.P."/>
            <person name="Birkelbach J."/>
            <person name="Nuebel U."/>
            <person name="Pietschmann T."/>
            <person name="Bach T."/>
            <person name="Mueller R."/>
        </authorList>
    </citation>
    <scope>NUCLEOTIDE SEQUENCE</scope>
    <source>
        <strain evidence="3">MSr11367</strain>
    </source>
</reference>